<dbReference type="Proteomes" id="UP000567795">
    <property type="component" value="Unassembled WGS sequence"/>
</dbReference>
<dbReference type="EMBL" id="JACBZD010000001">
    <property type="protein sequence ID" value="NYI06514.1"/>
    <property type="molecule type" value="Genomic_DNA"/>
</dbReference>
<evidence type="ECO:0000313" key="3">
    <source>
        <dbReference type="Proteomes" id="UP000567795"/>
    </source>
</evidence>
<dbReference type="RefSeq" id="WP_179815083.1">
    <property type="nucleotide sequence ID" value="NZ_JACBZD010000001.1"/>
</dbReference>
<organism evidence="2 3">
    <name type="scientific">Allostreptomyces psammosilenae</name>
    <dbReference type="NCBI Taxonomy" id="1892865"/>
    <lineage>
        <taxon>Bacteria</taxon>
        <taxon>Bacillati</taxon>
        <taxon>Actinomycetota</taxon>
        <taxon>Actinomycetes</taxon>
        <taxon>Kitasatosporales</taxon>
        <taxon>Streptomycetaceae</taxon>
        <taxon>Allostreptomyces</taxon>
    </lineage>
</organism>
<comment type="caution">
    <text evidence="2">The sequence shown here is derived from an EMBL/GenBank/DDBJ whole genome shotgun (WGS) entry which is preliminary data.</text>
</comment>
<accession>A0A853A0Q5</accession>
<proteinExistence type="predicted"/>
<dbReference type="AlphaFoldDB" id="A0A853A0Q5"/>
<feature type="region of interest" description="Disordered" evidence="1">
    <location>
        <begin position="91"/>
        <end position="158"/>
    </location>
</feature>
<keyword evidence="3" id="KW-1185">Reference proteome</keyword>
<feature type="compositionally biased region" description="Low complexity" evidence="1">
    <location>
        <begin position="94"/>
        <end position="108"/>
    </location>
</feature>
<name>A0A853A0Q5_9ACTN</name>
<sequence>MSTGYEVDLAAMAGLVTSMGTCAGDMELAVRALRELDPGTSGHAELDHACADFQDRWGHGIALIRQLADSTVGGLEQTVAAYTQLEATVSQMFPSPDGSPAAPAAAEPIGTTLPAPGGDISQRLRGDTPVTLPAPAPPPAPETAPRRPTIADVMRGNA</sequence>
<evidence type="ECO:0000256" key="1">
    <source>
        <dbReference type="SAM" id="MobiDB-lite"/>
    </source>
</evidence>
<evidence type="ECO:0000313" key="2">
    <source>
        <dbReference type="EMBL" id="NYI06514.1"/>
    </source>
</evidence>
<reference evidence="2 3" key="1">
    <citation type="submission" date="2020-07" db="EMBL/GenBank/DDBJ databases">
        <title>Sequencing the genomes of 1000 actinobacteria strains.</title>
        <authorList>
            <person name="Klenk H.-P."/>
        </authorList>
    </citation>
    <scope>NUCLEOTIDE SEQUENCE [LARGE SCALE GENOMIC DNA]</scope>
    <source>
        <strain evidence="2 3">DSM 42178</strain>
    </source>
</reference>
<gene>
    <name evidence="2" type="ORF">FHU37_003457</name>
</gene>
<protein>
    <submittedName>
        <fullName evidence="2">Uncharacterized protein</fullName>
    </submittedName>
</protein>
<feature type="compositionally biased region" description="Pro residues" evidence="1">
    <location>
        <begin position="132"/>
        <end position="142"/>
    </location>
</feature>